<dbReference type="PROSITE" id="PS51935">
    <property type="entry name" value="NLPC_P60"/>
    <property type="match status" value="1"/>
</dbReference>
<evidence type="ECO:0000313" key="8">
    <source>
        <dbReference type="Proteomes" id="UP000195981"/>
    </source>
</evidence>
<evidence type="ECO:0000256" key="1">
    <source>
        <dbReference type="ARBA" id="ARBA00007074"/>
    </source>
</evidence>
<dbReference type="InterPro" id="IPR000064">
    <property type="entry name" value="NLP_P60_dom"/>
</dbReference>
<keyword evidence="3" id="KW-0378">Hydrolase</keyword>
<feature type="compositionally biased region" description="Low complexity" evidence="5">
    <location>
        <begin position="250"/>
        <end position="272"/>
    </location>
</feature>
<dbReference type="InterPro" id="IPR036366">
    <property type="entry name" value="PGBDSf"/>
</dbReference>
<keyword evidence="8" id="KW-1185">Reference proteome</keyword>
<dbReference type="SUPFAM" id="SSF47090">
    <property type="entry name" value="PGBD-like"/>
    <property type="match status" value="2"/>
</dbReference>
<dbReference type="GO" id="GO:0006508">
    <property type="term" value="P:proteolysis"/>
    <property type="evidence" value="ECO:0007669"/>
    <property type="project" value="UniProtKB-KW"/>
</dbReference>
<dbReference type="InterPro" id="IPR002477">
    <property type="entry name" value="Peptidoglycan-bd-like"/>
</dbReference>
<gene>
    <name evidence="7" type="ORF">FM110_00690</name>
</gene>
<feature type="region of interest" description="Disordered" evidence="5">
    <location>
        <begin position="242"/>
        <end position="272"/>
    </location>
</feature>
<dbReference type="RefSeq" id="WP_087101707.1">
    <property type="nucleotide sequence ID" value="NZ_FWFG01000010.1"/>
</dbReference>
<dbReference type="SUPFAM" id="SSF54001">
    <property type="entry name" value="Cysteine proteinases"/>
    <property type="match status" value="1"/>
</dbReference>
<protein>
    <submittedName>
        <fullName evidence="7">Lipoprotein, NLP/P60 family</fullName>
    </submittedName>
</protein>
<keyword evidence="7" id="KW-0449">Lipoprotein</keyword>
<reference evidence="7 8" key="1">
    <citation type="submission" date="2017-02" db="EMBL/GenBank/DDBJ databases">
        <authorList>
            <person name="Peterson S.W."/>
        </authorList>
    </citation>
    <scope>NUCLEOTIDE SEQUENCE [LARGE SCALE GENOMIC DNA]</scope>
    <source>
        <strain evidence="7 8">CIP104813</strain>
    </source>
</reference>
<name>A0A1X6WSS0_9MICO</name>
<dbReference type="EMBL" id="FWFG01000010">
    <property type="protein sequence ID" value="SLM87942.1"/>
    <property type="molecule type" value="Genomic_DNA"/>
</dbReference>
<dbReference type="InterPro" id="IPR051202">
    <property type="entry name" value="Peptidase_C40"/>
</dbReference>
<evidence type="ECO:0000313" key="7">
    <source>
        <dbReference type="EMBL" id="SLM87942.1"/>
    </source>
</evidence>
<comment type="similarity">
    <text evidence="1">Belongs to the peptidase C40 family.</text>
</comment>
<feature type="domain" description="NlpC/P60" evidence="6">
    <location>
        <begin position="273"/>
        <end position="389"/>
    </location>
</feature>
<keyword evidence="4" id="KW-0788">Thiol protease</keyword>
<evidence type="ECO:0000256" key="2">
    <source>
        <dbReference type="ARBA" id="ARBA00022670"/>
    </source>
</evidence>
<dbReference type="AlphaFoldDB" id="A0A1X6WSS0"/>
<dbReference type="InterPro" id="IPR038765">
    <property type="entry name" value="Papain-like_cys_pep_sf"/>
</dbReference>
<accession>A0A1X6WSS0</accession>
<sequence>MVPTPPRGTHRAPGPAVIDYRGLVAPVGRSVSGVAIGAVTAGVAISGLGAAHAQAPTAPSHRPATITAALPVVGVSPATRSVSPATRTAPVLRTAPSVVTLRSGARGDSVRTLQRALNDRGASLRVDGVYGPATLQAVRDFQASSGLAVDGVAGRRTWSALVTAPAAREAPSSSTGTPVLRSGARGDDVRTLQKKLREHGATMTADGVFGNRTDRAVRAFQSSVGLRADGVVGARTWRALNGSQGSAVPTASETTAAQGGSGTSRGSAATGRSIDGDSAVAAAAAQVGAPYAWGKSSPSTGFDCSGLTRYVYSSLGITLPRTAKAQALGGRVIPQSEARPGDLVAFTDEDYGHIGIYAGGNRIIDASGSRGVVTSRTIWSAPHVFVTYR</sequence>
<organism evidence="7 8">
    <name type="scientific">Brachybacterium nesterenkovii</name>
    <dbReference type="NCBI Taxonomy" id="47847"/>
    <lineage>
        <taxon>Bacteria</taxon>
        <taxon>Bacillati</taxon>
        <taxon>Actinomycetota</taxon>
        <taxon>Actinomycetes</taxon>
        <taxon>Micrococcales</taxon>
        <taxon>Dermabacteraceae</taxon>
        <taxon>Brachybacterium</taxon>
    </lineage>
</organism>
<dbReference type="Gene3D" id="1.10.101.10">
    <property type="entry name" value="PGBD-like superfamily/PGBD"/>
    <property type="match status" value="2"/>
</dbReference>
<dbReference type="InterPro" id="IPR036365">
    <property type="entry name" value="PGBD-like_sf"/>
</dbReference>
<evidence type="ECO:0000259" key="6">
    <source>
        <dbReference type="PROSITE" id="PS51935"/>
    </source>
</evidence>
<dbReference type="Pfam" id="PF00877">
    <property type="entry name" value="NLPC_P60"/>
    <property type="match status" value="1"/>
</dbReference>
<dbReference type="Proteomes" id="UP000195981">
    <property type="component" value="Unassembled WGS sequence"/>
</dbReference>
<evidence type="ECO:0000256" key="5">
    <source>
        <dbReference type="SAM" id="MobiDB-lite"/>
    </source>
</evidence>
<dbReference type="PANTHER" id="PTHR47053">
    <property type="entry name" value="MUREIN DD-ENDOPEPTIDASE MEPH-RELATED"/>
    <property type="match status" value="1"/>
</dbReference>
<dbReference type="PANTHER" id="PTHR47053:SF1">
    <property type="entry name" value="MUREIN DD-ENDOPEPTIDASE MEPH-RELATED"/>
    <property type="match status" value="1"/>
</dbReference>
<dbReference type="Pfam" id="PF01471">
    <property type="entry name" value="PG_binding_1"/>
    <property type="match status" value="2"/>
</dbReference>
<dbReference type="Gene3D" id="3.90.1720.10">
    <property type="entry name" value="endopeptidase domain like (from Nostoc punctiforme)"/>
    <property type="match status" value="1"/>
</dbReference>
<dbReference type="OrthoDB" id="5177647at2"/>
<dbReference type="GO" id="GO:0008234">
    <property type="term" value="F:cysteine-type peptidase activity"/>
    <property type="evidence" value="ECO:0007669"/>
    <property type="project" value="UniProtKB-KW"/>
</dbReference>
<keyword evidence="2" id="KW-0645">Protease</keyword>
<feature type="region of interest" description="Disordered" evidence="5">
    <location>
        <begin position="167"/>
        <end position="188"/>
    </location>
</feature>
<evidence type="ECO:0000256" key="4">
    <source>
        <dbReference type="ARBA" id="ARBA00022807"/>
    </source>
</evidence>
<evidence type="ECO:0000256" key="3">
    <source>
        <dbReference type="ARBA" id="ARBA00022801"/>
    </source>
</evidence>
<proteinExistence type="inferred from homology"/>